<comment type="caution">
    <text evidence="7">The sequence shown here is derived from an EMBL/GenBank/DDBJ whole genome shotgun (WGS) entry which is preliminary data.</text>
</comment>
<keyword evidence="8" id="KW-1185">Reference proteome</keyword>
<dbReference type="RefSeq" id="WP_323378283.1">
    <property type="nucleotide sequence ID" value="NZ_WEGJ01000019.1"/>
</dbReference>
<dbReference type="Pfam" id="PF07690">
    <property type="entry name" value="MFS_1"/>
    <property type="match status" value="1"/>
</dbReference>
<dbReference type="InterPro" id="IPR036259">
    <property type="entry name" value="MFS_trans_sf"/>
</dbReference>
<evidence type="ECO:0000256" key="1">
    <source>
        <dbReference type="ARBA" id="ARBA00004651"/>
    </source>
</evidence>
<feature type="transmembrane region" description="Helical" evidence="6">
    <location>
        <begin position="234"/>
        <end position="257"/>
    </location>
</feature>
<keyword evidence="4 6" id="KW-1133">Transmembrane helix</keyword>
<evidence type="ECO:0008006" key="9">
    <source>
        <dbReference type="Google" id="ProtNLM"/>
    </source>
</evidence>
<dbReference type="SUPFAM" id="SSF103473">
    <property type="entry name" value="MFS general substrate transporter"/>
    <property type="match status" value="1"/>
</dbReference>
<dbReference type="PANTHER" id="PTHR23513">
    <property type="entry name" value="INTEGRAL MEMBRANE EFFLUX PROTEIN-RELATED"/>
    <property type="match status" value="1"/>
</dbReference>
<feature type="transmembrane region" description="Helical" evidence="6">
    <location>
        <begin position="269"/>
        <end position="302"/>
    </location>
</feature>
<gene>
    <name evidence="7" type="ORF">SRB5_44150</name>
</gene>
<evidence type="ECO:0000313" key="7">
    <source>
        <dbReference type="EMBL" id="MQY14252.1"/>
    </source>
</evidence>
<name>A0A7K0CMI7_9ACTN</name>
<evidence type="ECO:0000256" key="4">
    <source>
        <dbReference type="ARBA" id="ARBA00022989"/>
    </source>
</evidence>
<comment type="subcellular location">
    <subcellularLocation>
        <location evidence="1">Cell membrane</location>
        <topology evidence="1">Multi-pass membrane protein</topology>
    </subcellularLocation>
</comment>
<evidence type="ECO:0000256" key="6">
    <source>
        <dbReference type="SAM" id="Phobius"/>
    </source>
</evidence>
<feature type="transmembrane region" description="Helical" evidence="6">
    <location>
        <begin position="206"/>
        <end position="228"/>
    </location>
</feature>
<organism evidence="7 8">
    <name type="scientific">Streptomyces smaragdinus</name>
    <dbReference type="NCBI Taxonomy" id="2585196"/>
    <lineage>
        <taxon>Bacteria</taxon>
        <taxon>Bacillati</taxon>
        <taxon>Actinomycetota</taxon>
        <taxon>Actinomycetes</taxon>
        <taxon>Kitasatosporales</taxon>
        <taxon>Streptomycetaceae</taxon>
        <taxon>Streptomyces</taxon>
    </lineage>
</organism>
<dbReference type="InterPro" id="IPR011701">
    <property type="entry name" value="MFS"/>
</dbReference>
<dbReference type="Proteomes" id="UP000466345">
    <property type="component" value="Unassembled WGS sequence"/>
</dbReference>
<sequence>MKPLIPYLTCATLARTADEGVGIAVVLLAQQRTHSAGIAAAVLAAWMAPHVVAAPAAGALAARVRRPAVFYRGALAGFAVAVGALTLCVGQAPLGVVLGVAVAGGACGPAVTGGLSSVLAELTGEDERARAYGLDAATYNVAGLGGPALVTLVAALAGAGVAGTVLAAAAGAAAVCFPRGVRAIPGERAPKSSGLRALWRIRPLRAVTAGTTLAFVGVGGLTLTAVQLEESRGYPGAGGVLLTVFAGGALAGALAVARRPPRAAPPRIAAYSLLGTGAALAGAAVVEPFAGCAALFAVAGFFDGPLLTATLRIRADHAPAGVRTQVFTLGAGFKITAAATGAALTGVVAGSGPATVLLGIAALQGAAAEVVRRA</sequence>
<evidence type="ECO:0000256" key="5">
    <source>
        <dbReference type="ARBA" id="ARBA00023136"/>
    </source>
</evidence>
<proteinExistence type="predicted"/>
<dbReference type="PANTHER" id="PTHR23513:SF11">
    <property type="entry name" value="STAPHYLOFERRIN A TRANSPORTER"/>
    <property type="match status" value="1"/>
</dbReference>
<accession>A0A7K0CMI7</accession>
<feature type="transmembrane region" description="Helical" evidence="6">
    <location>
        <begin position="38"/>
        <end position="62"/>
    </location>
</feature>
<evidence type="ECO:0000256" key="2">
    <source>
        <dbReference type="ARBA" id="ARBA00022475"/>
    </source>
</evidence>
<feature type="transmembrane region" description="Helical" evidence="6">
    <location>
        <begin position="148"/>
        <end position="177"/>
    </location>
</feature>
<keyword evidence="2" id="KW-1003">Cell membrane</keyword>
<dbReference type="Gene3D" id="1.20.1250.20">
    <property type="entry name" value="MFS general substrate transporter like domains"/>
    <property type="match status" value="1"/>
</dbReference>
<protein>
    <recommendedName>
        <fullName evidence="9">MFS transporter</fullName>
    </recommendedName>
</protein>
<dbReference type="AlphaFoldDB" id="A0A7K0CMI7"/>
<dbReference type="EMBL" id="WEGJ01000019">
    <property type="protein sequence ID" value="MQY14252.1"/>
    <property type="molecule type" value="Genomic_DNA"/>
</dbReference>
<keyword evidence="3 6" id="KW-0812">Transmembrane</keyword>
<dbReference type="GO" id="GO:0022857">
    <property type="term" value="F:transmembrane transporter activity"/>
    <property type="evidence" value="ECO:0007669"/>
    <property type="project" value="InterPro"/>
</dbReference>
<dbReference type="GO" id="GO:0005886">
    <property type="term" value="C:plasma membrane"/>
    <property type="evidence" value="ECO:0007669"/>
    <property type="project" value="UniProtKB-SubCell"/>
</dbReference>
<keyword evidence="5 6" id="KW-0472">Membrane</keyword>
<evidence type="ECO:0000256" key="3">
    <source>
        <dbReference type="ARBA" id="ARBA00022692"/>
    </source>
</evidence>
<reference evidence="7 8" key="1">
    <citation type="submission" date="2019-10" db="EMBL/GenBank/DDBJ databases">
        <title>Streptomyces smaragdinus sp. nov. and Streptomyces fabii sp. nov., isolated from the gut of fungus growing-termite Macrotermes natalensis.</title>
        <authorList>
            <person name="Schwitalla J."/>
            <person name="Benndorf R."/>
            <person name="Martin K."/>
            <person name="De Beer W."/>
            <person name="Kaster A.-K."/>
            <person name="Vollmers J."/>
            <person name="Poulsen M."/>
            <person name="Beemelmanns C."/>
        </authorList>
    </citation>
    <scope>NUCLEOTIDE SEQUENCE [LARGE SCALE GENOMIC DNA]</scope>
    <source>
        <strain evidence="7 8">RB5</strain>
    </source>
</reference>
<feature type="transmembrane region" description="Helical" evidence="6">
    <location>
        <begin position="69"/>
        <end position="92"/>
    </location>
</feature>
<evidence type="ECO:0000313" key="8">
    <source>
        <dbReference type="Proteomes" id="UP000466345"/>
    </source>
</evidence>